<comment type="similarity">
    <text evidence="6">Belongs to the TVP38/TMEM64 family.</text>
</comment>
<dbReference type="EMBL" id="CP002955">
    <property type="protein sequence ID" value="AEL24735.1"/>
    <property type="molecule type" value="Genomic_DNA"/>
</dbReference>
<name>G0IUH2_CYCMS</name>
<sequence>MNKKPPIFKHLRNIYNQSPWVLVAVLWVSILPSIGAIILGNWIYSHWSEINLSPIIKPEIVLIYCISGTFLMGLALVPTTFFAVISGYVFGWQTFPYLVLAYTLASAVGYYLGRILEKDSLDLLLAPYPKAKKLISEKKGQMGSLIFFVRISPVIPFAISNLVFAMLRTGIKRVLWFGFLGMLPRTLLAFSSGALAGSLQEALTTKSPIWQYVLIVALLVVSLVGIYTFFTKSASKN</sequence>
<feature type="transmembrane region" description="Helical" evidence="6">
    <location>
        <begin position="20"/>
        <end position="40"/>
    </location>
</feature>
<dbReference type="RefSeq" id="WP_014019032.1">
    <property type="nucleotide sequence ID" value="NC_015914.1"/>
</dbReference>
<keyword evidence="4 6" id="KW-1133">Transmembrane helix</keyword>
<evidence type="ECO:0000313" key="9">
    <source>
        <dbReference type="Proteomes" id="UP000001635"/>
    </source>
</evidence>
<dbReference type="PANTHER" id="PTHR12677:SF59">
    <property type="entry name" value="GOLGI APPARATUS MEMBRANE PROTEIN TVP38-RELATED"/>
    <property type="match status" value="1"/>
</dbReference>
<dbReference type="PANTHER" id="PTHR12677">
    <property type="entry name" value="GOLGI APPARATUS MEMBRANE PROTEIN TVP38-RELATED"/>
    <property type="match status" value="1"/>
</dbReference>
<dbReference type="GO" id="GO:0005886">
    <property type="term" value="C:plasma membrane"/>
    <property type="evidence" value="ECO:0007669"/>
    <property type="project" value="UniProtKB-SubCell"/>
</dbReference>
<dbReference type="HOGENOM" id="CLU_101341_0_0_10"/>
<organism evidence="8 9">
    <name type="scientific">Cyclobacterium marinum (strain ATCC 25205 / DSM 745 / LMG 13164 / NCIMB 1802)</name>
    <name type="common">Flectobacillus marinus</name>
    <dbReference type="NCBI Taxonomy" id="880070"/>
    <lineage>
        <taxon>Bacteria</taxon>
        <taxon>Pseudomonadati</taxon>
        <taxon>Bacteroidota</taxon>
        <taxon>Cytophagia</taxon>
        <taxon>Cytophagales</taxon>
        <taxon>Cyclobacteriaceae</taxon>
        <taxon>Cyclobacterium</taxon>
    </lineage>
</organism>
<dbReference type="eggNOG" id="COG0398">
    <property type="taxonomic scope" value="Bacteria"/>
</dbReference>
<comment type="subcellular location">
    <subcellularLocation>
        <location evidence="1 6">Cell membrane</location>
        <topology evidence="1 6">Multi-pass membrane protein</topology>
    </subcellularLocation>
</comment>
<dbReference type="InterPro" id="IPR015414">
    <property type="entry name" value="TMEM64"/>
</dbReference>
<dbReference type="STRING" id="880070.Cycma_0963"/>
<dbReference type="KEGG" id="cmr:Cycma_0963"/>
<feature type="transmembrane region" description="Helical" evidence="6">
    <location>
        <begin position="145"/>
        <end position="167"/>
    </location>
</feature>
<evidence type="ECO:0000256" key="2">
    <source>
        <dbReference type="ARBA" id="ARBA00022475"/>
    </source>
</evidence>
<evidence type="ECO:0000256" key="4">
    <source>
        <dbReference type="ARBA" id="ARBA00022989"/>
    </source>
</evidence>
<evidence type="ECO:0000256" key="6">
    <source>
        <dbReference type="RuleBase" id="RU366058"/>
    </source>
</evidence>
<feature type="transmembrane region" description="Helical" evidence="6">
    <location>
        <begin position="209"/>
        <end position="230"/>
    </location>
</feature>
<feature type="transmembrane region" description="Helical" evidence="6">
    <location>
        <begin position="60"/>
        <end position="83"/>
    </location>
</feature>
<proteinExistence type="inferred from homology"/>
<evidence type="ECO:0000313" key="8">
    <source>
        <dbReference type="EMBL" id="AEL24735.1"/>
    </source>
</evidence>
<feature type="transmembrane region" description="Helical" evidence="6">
    <location>
        <begin position="174"/>
        <end position="197"/>
    </location>
</feature>
<protein>
    <recommendedName>
        <fullName evidence="6">TVP38/TMEM64 family membrane protein</fullName>
    </recommendedName>
</protein>
<dbReference type="AlphaFoldDB" id="G0IUH2"/>
<feature type="domain" description="VTT" evidence="7">
    <location>
        <begin position="77"/>
        <end position="194"/>
    </location>
</feature>
<feature type="transmembrane region" description="Helical" evidence="6">
    <location>
        <begin position="95"/>
        <end position="113"/>
    </location>
</feature>
<evidence type="ECO:0000256" key="5">
    <source>
        <dbReference type="ARBA" id="ARBA00023136"/>
    </source>
</evidence>
<gene>
    <name evidence="8" type="ordered locus">Cycma_0963</name>
</gene>
<dbReference type="InterPro" id="IPR032816">
    <property type="entry name" value="VTT_dom"/>
</dbReference>
<dbReference type="OrthoDB" id="6194207at2"/>
<keyword evidence="3 6" id="KW-0812">Transmembrane</keyword>
<keyword evidence="5 6" id="KW-0472">Membrane</keyword>
<keyword evidence="9" id="KW-1185">Reference proteome</keyword>
<evidence type="ECO:0000256" key="3">
    <source>
        <dbReference type="ARBA" id="ARBA00022692"/>
    </source>
</evidence>
<dbReference type="Proteomes" id="UP000001635">
    <property type="component" value="Chromosome"/>
</dbReference>
<keyword evidence="2 6" id="KW-1003">Cell membrane</keyword>
<evidence type="ECO:0000256" key="1">
    <source>
        <dbReference type="ARBA" id="ARBA00004651"/>
    </source>
</evidence>
<evidence type="ECO:0000259" key="7">
    <source>
        <dbReference type="Pfam" id="PF09335"/>
    </source>
</evidence>
<accession>G0IUH2</accession>
<dbReference type="Pfam" id="PF09335">
    <property type="entry name" value="VTT_dom"/>
    <property type="match status" value="1"/>
</dbReference>
<reference evidence="9" key="1">
    <citation type="submission" date="2011-07" db="EMBL/GenBank/DDBJ databases">
        <title>The complete genome of Cyclobacterium marinum DSM 745.</title>
        <authorList>
            <person name="Lucas S."/>
            <person name="Han J."/>
            <person name="Lapidus A."/>
            <person name="Bruce D."/>
            <person name="Goodwin L."/>
            <person name="Pitluck S."/>
            <person name="Peters L."/>
            <person name="Kyrpides N."/>
            <person name="Mavromatis K."/>
            <person name="Ivanova N."/>
            <person name="Ovchinnikova G."/>
            <person name="Chertkov O."/>
            <person name="Detter J.C."/>
            <person name="Tapia R."/>
            <person name="Han C."/>
            <person name="Land M."/>
            <person name="Hauser L."/>
            <person name="Markowitz V."/>
            <person name="Cheng J.-F."/>
            <person name="Hugenholtz P."/>
            <person name="Woyke T."/>
            <person name="Wu D."/>
            <person name="Tindall B."/>
            <person name="Schuetze A."/>
            <person name="Brambilla E."/>
            <person name="Klenk H.-P."/>
            <person name="Eisen J.A."/>
        </authorList>
    </citation>
    <scope>NUCLEOTIDE SEQUENCE [LARGE SCALE GENOMIC DNA]</scope>
    <source>
        <strain evidence="9">ATCC 25205 / DSM 745 / LMG 13164 / NCIMB 1802</strain>
    </source>
</reference>